<dbReference type="Gene3D" id="2.40.128.130">
    <property type="entry name" value="Autotransporter beta-domain"/>
    <property type="match status" value="1"/>
</dbReference>
<proteinExistence type="predicted"/>
<dbReference type="Proteomes" id="UP000022311">
    <property type="component" value="Unassembled WGS sequence"/>
</dbReference>
<dbReference type="SUPFAM" id="SSF103515">
    <property type="entry name" value="Autotransporter"/>
    <property type="match status" value="1"/>
</dbReference>
<dbReference type="PROSITE" id="PS51208">
    <property type="entry name" value="AUTOTRANSPORTER"/>
    <property type="match status" value="1"/>
</dbReference>
<accession>A0AAV3M063</accession>
<dbReference type="InterPro" id="IPR003991">
    <property type="entry name" value="Pertactin_virulence_factor"/>
</dbReference>
<dbReference type="InterPro" id="IPR036709">
    <property type="entry name" value="Autotransporte_beta_dom_sf"/>
</dbReference>
<name>A0AAV3M063_9GAMM</name>
<dbReference type="InterPro" id="IPR051551">
    <property type="entry name" value="Autotransporter_adhesion"/>
</dbReference>
<comment type="caution">
    <text evidence="2">The sequence shown here is derived from an EMBL/GenBank/DDBJ whole genome shotgun (WGS) entry which is preliminary data.</text>
</comment>
<gene>
    <name evidence="2" type="ORF">HMPREF1563_3754</name>
</gene>
<evidence type="ECO:0000313" key="2">
    <source>
        <dbReference type="EMBL" id="EUD09117.1"/>
    </source>
</evidence>
<evidence type="ECO:0000313" key="3">
    <source>
        <dbReference type="Proteomes" id="UP000022311"/>
    </source>
</evidence>
<dbReference type="InterPro" id="IPR005546">
    <property type="entry name" value="Autotransporte_beta"/>
</dbReference>
<dbReference type="Pfam" id="PF03797">
    <property type="entry name" value="Autotransporter"/>
    <property type="match status" value="1"/>
</dbReference>
<evidence type="ECO:0000259" key="1">
    <source>
        <dbReference type="PROSITE" id="PS51208"/>
    </source>
</evidence>
<dbReference type="EMBL" id="JALD01000087">
    <property type="protein sequence ID" value="EUD09117.1"/>
    <property type="molecule type" value="Genomic_DNA"/>
</dbReference>
<dbReference type="InterPro" id="IPR006315">
    <property type="entry name" value="OM_autotransptr_brl_dom"/>
</dbReference>
<dbReference type="GO" id="GO:0019867">
    <property type="term" value="C:outer membrane"/>
    <property type="evidence" value="ECO:0007669"/>
    <property type="project" value="InterPro"/>
</dbReference>
<organism evidence="2 3">
    <name type="scientific">Providencia alcalifaciens 205/92</name>
    <dbReference type="NCBI Taxonomy" id="1256988"/>
    <lineage>
        <taxon>Bacteria</taxon>
        <taxon>Pseudomonadati</taxon>
        <taxon>Pseudomonadota</taxon>
        <taxon>Gammaproteobacteria</taxon>
        <taxon>Enterobacterales</taxon>
        <taxon>Morganellaceae</taxon>
        <taxon>Providencia</taxon>
    </lineage>
</organism>
<dbReference type="PANTHER" id="PTHR35037">
    <property type="entry name" value="C-TERMINAL REGION OF AIDA-LIKE PROTEIN"/>
    <property type="match status" value="1"/>
</dbReference>
<dbReference type="AlphaFoldDB" id="A0AAV3M063"/>
<dbReference type="NCBIfam" id="TIGR01414">
    <property type="entry name" value="autotrans_barl"/>
    <property type="match status" value="1"/>
</dbReference>
<feature type="domain" description="Autotransporter" evidence="1">
    <location>
        <begin position="1"/>
        <end position="112"/>
    </location>
</feature>
<sequence length="112" mass="12304">MTNGMKVKLGNDKSLKAEAGVKAGYTFDIGEKSTLTPYIKASFENEFINDNTVLINDTVKLKNDYSGSMGNYRVGLDARINKNTSLYTEASYSKGSMIESPLNINAGVRVFF</sequence>
<reference evidence="2 3" key="1">
    <citation type="submission" date="2014-01" db="EMBL/GenBank/DDBJ databases">
        <authorList>
            <person name="Durkin A.S."/>
            <person name="McCorrison J."/>
            <person name="Torralba M."/>
            <person name="Gillis M."/>
            <person name="Haft D.H."/>
            <person name="Methe B."/>
            <person name="Sutton G."/>
            <person name="Nelson K.E."/>
        </authorList>
    </citation>
    <scope>NUCLEOTIDE SEQUENCE [LARGE SCALE GENOMIC DNA]</scope>
    <source>
        <strain evidence="2 3">205/92</strain>
    </source>
</reference>
<dbReference type="PANTHER" id="PTHR35037:SF7">
    <property type="entry name" value="AUTOTRANSPORTER"/>
    <property type="match status" value="1"/>
</dbReference>
<dbReference type="PRINTS" id="PR01484">
    <property type="entry name" value="PRTACTNFAMLY"/>
</dbReference>
<protein>
    <submittedName>
        <fullName evidence="2">Outer membrane autotransporter barrel domain protein</fullName>
    </submittedName>
</protein>